<sequence>PPQVTITNKTVVLNEESVLRCSVTGFYPMDIGIKWFRGREMLGDVTVDEPQRNLDGSYSVNSTATITPTEEDREQNFSCRVQHESLKKPLQEDFQLLYRVYRGDYALNKKG</sequence>
<dbReference type="InterPro" id="IPR007110">
    <property type="entry name" value="Ig-like_dom"/>
</dbReference>
<proteinExistence type="predicted"/>
<reference evidence="5" key="1">
    <citation type="thesis" date="2020" institute="ProQuest LLC" country="789 East Eisenhower Parkway, Ann Arbor, MI, USA">
        <title>Comparative Genomics and Chromosome Evolution.</title>
        <authorList>
            <person name="Mudd A.B."/>
        </authorList>
    </citation>
    <scope>NUCLEOTIDE SEQUENCE</scope>
    <source>
        <strain evidence="5">HN-11 Male</strain>
        <tissue evidence="5">Kidney and liver</tissue>
    </source>
</reference>
<comment type="caution">
    <text evidence="5">The sequence shown here is derived from an EMBL/GenBank/DDBJ whole genome shotgun (WGS) entry which is preliminary data.</text>
</comment>
<protein>
    <recommendedName>
        <fullName evidence="4">Ig-like domain-containing protein</fullName>
    </recommendedName>
</protein>
<dbReference type="InterPro" id="IPR036179">
    <property type="entry name" value="Ig-like_dom_sf"/>
</dbReference>
<keyword evidence="6" id="KW-1185">Reference proteome</keyword>
<evidence type="ECO:0000259" key="4">
    <source>
        <dbReference type="PROSITE" id="PS50835"/>
    </source>
</evidence>
<dbReference type="InterPro" id="IPR013783">
    <property type="entry name" value="Ig-like_fold"/>
</dbReference>
<keyword evidence="2" id="KW-0325">Glycoprotein</keyword>
<dbReference type="InterPro" id="IPR003006">
    <property type="entry name" value="Ig/MHC_CS"/>
</dbReference>
<keyword evidence="1" id="KW-1015">Disulfide bond</keyword>
<dbReference type="SMART" id="SM00407">
    <property type="entry name" value="IGc1"/>
    <property type="match status" value="1"/>
</dbReference>
<organism evidence="5 6">
    <name type="scientific">Eleutherodactylus coqui</name>
    <name type="common">Puerto Rican coqui</name>
    <dbReference type="NCBI Taxonomy" id="57060"/>
    <lineage>
        <taxon>Eukaryota</taxon>
        <taxon>Metazoa</taxon>
        <taxon>Chordata</taxon>
        <taxon>Craniata</taxon>
        <taxon>Vertebrata</taxon>
        <taxon>Euteleostomi</taxon>
        <taxon>Amphibia</taxon>
        <taxon>Batrachia</taxon>
        <taxon>Anura</taxon>
        <taxon>Neobatrachia</taxon>
        <taxon>Hyloidea</taxon>
        <taxon>Eleutherodactylidae</taxon>
        <taxon>Eleutherodactylinae</taxon>
        <taxon>Eleutherodactylus</taxon>
        <taxon>Eleutherodactylus</taxon>
    </lineage>
</organism>
<dbReference type="FunFam" id="2.60.40.10:FF:001726">
    <property type="entry name" value="Signal-regulatory protein beta 3"/>
    <property type="match status" value="1"/>
</dbReference>
<dbReference type="InterPro" id="IPR051755">
    <property type="entry name" value="Ig-like_CS_Receptor"/>
</dbReference>
<evidence type="ECO:0000313" key="6">
    <source>
        <dbReference type="Proteomes" id="UP000770717"/>
    </source>
</evidence>
<evidence type="ECO:0000313" key="5">
    <source>
        <dbReference type="EMBL" id="KAG9461195.1"/>
    </source>
</evidence>
<accession>A0A8J6BCS5</accession>
<feature type="non-terminal residue" evidence="5">
    <location>
        <position position="1"/>
    </location>
</feature>
<dbReference type="Gene3D" id="2.60.40.10">
    <property type="entry name" value="Immunoglobulins"/>
    <property type="match status" value="1"/>
</dbReference>
<gene>
    <name evidence="5" type="ORF">GDO78_017723</name>
</gene>
<dbReference type="Pfam" id="PF07654">
    <property type="entry name" value="C1-set"/>
    <property type="match status" value="1"/>
</dbReference>
<dbReference type="OrthoDB" id="10043043at2759"/>
<dbReference type="SUPFAM" id="SSF48726">
    <property type="entry name" value="Immunoglobulin"/>
    <property type="match status" value="1"/>
</dbReference>
<feature type="domain" description="Ig-like" evidence="4">
    <location>
        <begin position="2"/>
        <end position="91"/>
    </location>
</feature>
<dbReference type="PANTHER" id="PTHR19971">
    <property type="entry name" value="SIGNAL-REGULATORY PROTEIN BETA"/>
    <property type="match status" value="1"/>
</dbReference>
<dbReference type="InterPro" id="IPR003597">
    <property type="entry name" value="Ig_C1-set"/>
</dbReference>
<dbReference type="PROSITE" id="PS50835">
    <property type="entry name" value="IG_LIKE"/>
    <property type="match status" value="1"/>
</dbReference>
<dbReference type="EMBL" id="WNTK01026674">
    <property type="protein sequence ID" value="KAG9461195.1"/>
    <property type="molecule type" value="Genomic_DNA"/>
</dbReference>
<name>A0A8J6BCS5_ELECQ</name>
<evidence type="ECO:0000256" key="3">
    <source>
        <dbReference type="SAM" id="MobiDB-lite"/>
    </source>
</evidence>
<evidence type="ECO:0000256" key="1">
    <source>
        <dbReference type="ARBA" id="ARBA00023157"/>
    </source>
</evidence>
<feature type="region of interest" description="Disordered" evidence="3">
    <location>
        <begin position="53"/>
        <end position="75"/>
    </location>
</feature>
<dbReference type="PROSITE" id="PS00290">
    <property type="entry name" value="IG_MHC"/>
    <property type="match status" value="1"/>
</dbReference>
<evidence type="ECO:0000256" key="2">
    <source>
        <dbReference type="ARBA" id="ARBA00023180"/>
    </source>
</evidence>
<dbReference type="AlphaFoldDB" id="A0A8J6BCS5"/>
<feature type="compositionally biased region" description="Polar residues" evidence="3">
    <location>
        <begin position="54"/>
        <end position="68"/>
    </location>
</feature>
<dbReference type="Proteomes" id="UP000770717">
    <property type="component" value="Unassembled WGS sequence"/>
</dbReference>